<evidence type="ECO:0000256" key="2">
    <source>
        <dbReference type="ARBA" id="ARBA00023002"/>
    </source>
</evidence>
<dbReference type="InterPro" id="IPR050740">
    <property type="entry name" value="Aldehyde_DH_Superfamily"/>
</dbReference>
<dbReference type="GO" id="GO:0009450">
    <property type="term" value="P:gamma-aminobutyric acid catabolic process"/>
    <property type="evidence" value="ECO:0007669"/>
    <property type="project" value="TreeGrafter"/>
</dbReference>
<dbReference type="InterPro" id="IPR016163">
    <property type="entry name" value="Ald_DH_C"/>
</dbReference>
<evidence type="ECO:0000313" key="4">
    <source>
        <dbReference type="EMBL" id="ANN72332.1"/>
    </source>
</evidence>
<dbReference type="STRING" id="463025.BAU08_14130"/>
<proteinExistence type="inferred from homology"/>
<protein>
    <submittedName>
        <fullName evidence="4">NAD-dependent succinate-semialdehyde dehydrogenase</fullName>
    </submittedName>
</protein>
<dbReference type="InterPro" id="IPR015590">
    <property type="entry name" value="Aldehyde_DH_dom"/>
</dbReference>
<evidence type="ECO:0000313" key="5">
    <source>
        <dbReference type="Proteomes" id="UP000092213"/>
    </source>
</evidence>
<accession>A0A193FX44</accession>
<dbReference type="Gene3D" id="3.40.605.10">
    <property type="entry name" value="Aldehyde Dehydrogenase, Chain A, domain 1"/>
    <property type="match status" value="1"/>
</dbReference>
<dbReference type="GO" id="GO:0004777">
    <property type="term" value="F:succinate-semialdehyde dehydrogenase (NAD+) activity"/>
    <property type="evidence" value="ECO:0007669"/>
    <property type="project" value="TreeGrafter"/>
</dbReference>
<dbReference type="Gene3D" id="3.40.309.10">
    <property type="entry name" value="Aldehyde Dehydrogenase, Chain A, domain 2"/>
    <property type="match status" value="1"/>
</dbReference>
<keyword evidence="2" id="KW-0560">Oxidoreductase</keyword>
<comment type="similarity">
    <text evidence="1">Belongs to the aldehyde dehydrogenase family.</text>
</comment>
<dbReference type="EMBL" id="CP016171">
    <property type="protein sequence ID" value="ANN72332.1"/>
    <property type="molecule type" value="Genomic_DNA"/>
</dbReference>
<evidence type="ECO:0000259" key="3">
    <source>
        <dbReference type="Pfam" id="PF00171"/>
    </source>
</evidence>
<dbReference type="Proteomes" id="UP000092213">
    <property type="component" value="Chromosome"/>
</dbReference>
<organism evidence="4 5">
    <name type="scientific">Bordetella bronchialis</name>
    <dbReference type="NCBI Taxonomy" id="463025"/>
    <lineage>
        <taxon>Bacteria</taxon>
        <taxon>Pseudomonadati</taxon>
        <taxon>Pseudomonadota</taxon>
        <taxon>Betaproteobacteria</taxon>
        <taxon>Burkholderiales</taxon>
        <taxon>Alcaligenaceae</taxon>
        <taxon>Bordetella</taxon>
    </lineage>
</organism>
<dbReference type="FunFam" id="3.40.605.10:FF:000007">
    <property type="entry name" value="NAD/NADP-dependent betaine aldehyde dehydrogenase"/>
    <property type="match status" value="1"/>
</dbReference>
<dbReference type="PROSITE" id="PS00070">
    <property type="entry name" value="ALDEHYDE_DEHYDR_CYS"/>
    <property type="match status" value="1"/>
</dbReference>
<name>A0A193FX44_9BORD</name>
<dbReference type="InterPro" id="IPR016160">
    <property type="entry name" value="Ald_DH_CS_CYS"/>
</dbReference>
<dbReference type="SUPFAM" id="SSF53720">
    <property type="entry name" value="ALDH-like"/>
    <property type="match status" value="1"/>
</dbReference>
<gene>
    <name evidence="4" type="ORF">BAU08_14130</name>
</gene>
<dbReference type="InterPro" id="IPR016162">
    <property type="entry name" value="Ald_DH_N"/>
</dbReference>
<dbReference type="InterPro" id="IPR016161">
    <property type="entry name" value="Ald_DH/histidinol_DH"/>
</dbReference>
<reference evidence="4 5" key="1">
    <citation type="submission" date="2016-06" db="EMBL/GenBank/DDBJ databases">
        <title>Complete genome sequences of Bordetella bronchialis and Bordetella flabilis.</title>
        <authorList>
            <person name="LiPuma J.J."/>
            <person name="Spilker T."/>
        </authorList>
    </citation>
    <scope>NUCLEOTIDE SEQUENCE [LARGE SCALE GENOMIC DNA]</scope>
    <source>
        <strain evidence="4 5">AU17976</strain>
    </source>
</reference>
<dbReference type="PANTHER" id="PTHR43353:SF5">
    <property type="entry name" value="SUCCINATE-SEMIALDEHYDE DEHYDROGENASE, MITOCHONDRIAL"/>
    <property type="match status" value="1"/>
</dbReference>
<evidence type="ECO:0000256" key="1">
    <source>
        <dbReference type="ARBA" id="ARBA00009986"/>
    </source>
</evidence>
<dbReference type="Pfam" id="PF00171">
    <property type="entry name" value="Aldedh"/>
    <property type="match status" value="1"/>
</dbReference>
<dbReference type="RefSeq" id="WP_066669923.1">
    <property type="nucleotide sequence ID" value="NZ_CP016171.1"/>
</dbReference>
<sequence length="480" mass="51060">MYPRLALLIDGEWLDASRREAIPVINPATGERLGELPVATEEDIDRSADAAARAYPGWRDRTALDRGRILARVATLLRDRVDALAGVLTREQGKPLHEAAAEVIATADTFEWMAEEGRRVYGRIVASRFPGAEQLVVQEPIGPVAAFSPWNFPAVLAGRKIATALAAGCPIVIKPAEETPGILVEIARACVEAGVPAGVLNLLFGEPARISERLIARPEIRKLSFTGSIAVGRRLAGLAGSALKRITLELGGHAPVIVCDDADLERAATLGVAAKFRNAGQVCNCPTRFFVQRGVYEAFADRYATLARSLRVGNGLDDGVQMGPLVHARRVQAMREFTADAAGRGGVILAGGEPPREAGQGAGAFWAPTVIAGAGGKARAMREEPFGPLALIEPYTDIEEAVARANATEYGLASYAFTASLASARLLQDRIRAGCFSLNTYAITPPELPYGGVKHSGLGREMGSEGLLEHFETKSIIRAS</sequence>
<dbReference type="CDD" id="cd07103">
    <property type="entry name" value="ALDH_F5_SSADH_GabD"/>
    <property type="match status" value="1"/>
</dbReference>
<dbReference type="AlphaFoldDB" id="A0A193FX44"/>
<feature type="domain" description="Aldehyde dehydrogenase" evidence="3">
    <location>
        <begin position="13"/>
        <end position="476"/>
    </location>
</feature>
<dbReference type="PANTHER" id="PTHR43353">
    <property type="entry name" value="SUCCINATE-SEMIALDEHYDE DEHYDROGENASE, MITOCHONDRIAL"/>
    <property type="match status" value="1"/>
</dbReference>